<evidence type="ECO:0000259" key="6">
    <source>
        <dbReference type="Pfam" id="PF01979"/>
    </source>
</evidence>
<feature type="binding site" evidence="5">
    <location>
        <position position="97"/>
    </location>
    <ligand>
        <name>substrate</name>
    </ligand>
</feature>
<dbReference type="EC" id="3.5.4.28" evidence="5"/>
<dbReference type="PATRIC" id="fig|765912.4.peg.1258"/>
<comment type="similarity">
    <text evidence="5">Belongs to the metallo-dependent hydrolases superfamily. MTA/SAH deaminase family.</text>
</comment>
<comment type="caution">
    <text evidence="5">Lacks conserved residue(s) required for the propagation of feature annotation.</text>
</comment>
<dbReference type="PANTHER" id="PTHR43794">
    <property type="entry name" value="AMINOHYDROLASE SSNA-RELATED"/>
    <property type="match status" value="1"/>
</dbReference>
<evidence type="ECO:0000256" key="3">
    <source>
        <dbReference type="ARBA" id="ARBA00022801"/>
    </source>
</evidence>
<dbReference type="SUPFAM" id="SSF51338">
    <property type="entry name" value="Composite domain of metallo-dependent hydrolases"/>
    <property type="match status" value="1"/>
</dbReference>
<dbReference type="FunFam" id="3.20.20.140:FF:000014">
    <property type="entry name" value="5-methylthioadenosine/S-adenosylhomocysteine deaminase"/>
    <property type="match status" value="1"/>
</dbReference>
<accession>L0GTL0</accession>
<dbReference type="InterPro" id="IPR006680">
    <property type="entry name" value="Amidohydro-rel"/>
</dbReference>
<feature type="binding site" evidence="5">
    <location>
        <position position="305"/>
    </location>
    <ligand>
        <name>substrate</name>
    </ligand>
</feature>
<comment type="similarity">
    <text evidence="1">Belongs to the metallo-dependent hydrolases superfamily. ATZ/TRZ family.</text>
</comment>
<reference evidence="7 8" key="1">
    <citation type="submission" date="2011-09" db="EMBL/GenBank/DDBJ databases">
        <title>Complete sequence of chromosome of Thioflavicoccus mobilis 8321.</title>
        <authorList>
            <consortium name="US DOE Joint Genome Institute"/>
            <person name="Lucas S."/>
            <person name="Han J."/>
            <person name="Lapidus A."/>
            <person name="Cheng J.-F."/>
            <person name="Goodwin L."/>
            <person name="Pitluck S."/>
            <person name="Peters L."/>
            <person name="Ovchinnikova G."/>
            <person name="Lu M."/>
            <person name="Detter J.C."/>
            <person name="Han C."/>
            <person name="Tapia R."/>
            <person name="Land M."/>
            <person name="Hauser L."/>
            <person name="Kyrpides N."/>
            <person name="Ivanova N."/>
            <person name="Pagani I."/>
            <person name="Vogl K."/>
            <person name="Liu Z."/>
            <person name="Imhoff J."/>
            <person name="Thiel V."/>
            <person name="Frigaard N.-U."/>
            <person name="Bryant D."/>
            <person name="Woyke T."/>
        </authorList>
    </citation>
    <scope>NUCLEOTIDE SEQUENCE [LARGE SCALE GENOMIC DNA]</scope>
    <source>
        <strain evidence="7 8">8321</strain>
    </source>
</reference>
<dbReference type="Pfam" id="PF01979">
    <property type="entry name" value="Amidohydro_1"/>
    <property type="match status" value="1"/>
</dbReference>
<evidence type="ECO:0000313" key="8">
    <source>
        <dbReference type="Proteomes" id="UP000010816"/>
    </source>
</evidence>
<dbReference type="RefSeq" id="WP_015280232.1">
    <property type="nucleotide sequence ID" value="NC_019940.1"/>
</dbReference>
<evidence type="ECO:0000256" key="2">
    <source>
        <dbReference type="ARBA" id="ARBA00022723"/>
    </source>
</evidence>
<dbReference type="Proteomes" id="UP000010816">
    <property type="component" value="Chromosome"/>
</dbReference>
<feature type="binding site" evidence="5">
    <location>
        <position position="70"/>
    </location>
    <ligand>
        <name>Zn(2+)</name>
        <dbReference type="ChEBI" id="CHEBI:29105"/>
    </ligand>
</feature>
<dbReference type="HOGENOM" id="CLU_012358_2_0_6"/>
<dbReference type="OrthoDB" id="9807210at2"/>
<feature type="domain" description="Amidohydrolase-related" evidence="6">
    <location>
        <begin position="59"/>
        <end position="408"/>
    </location>
</feature>
<organism evidence="7 8">
    <name type="scientific">Thioflavicoccus mobilis 8321</name>
    <dbReference type="NCBI Taxonomy" id="765912"/>
    <lineage>
        <taxon>Bacteria</taxon>
        <taxon>Pseudomonadati</taxon>
        <taxon>Pseudomonadota</taxon>
        <taxon>Gammaproteobacteria</taxon>
        <taxon>Chromatiales</taxon>
        <taxon>Chromatiaceae</taxon>
        <taxon>Thioflavicoccus</taxon>
    </lineage>
</organism>
<dbReference type="AlphaFoldDB" id="L0GTL0"/>
<dbReference type="InterPro" id="IPR011059">
    <property type="entry name" value="Metal-dep_hydrolase_composite"/>
</dbReference>
<dbReference type="EMBL" id="CP003051">
    <property type="protein sequence ID" value="AGA90088.1"/>
    <property type="molecule type" value="Genomic_DNA"/>
</dbReference>
<feature type="binding site" evidence="5">
    <location>
        <position position="68"/>
    </location>
    <ligand>
        <name>Zn(2+)</name>
        <dbReference type="ChEBI" id="CHEBI:29105"/>
    </ligand>
</feature>
<dbReference type="GO" id="GO:0090614">
    <property type="term" value="F:5'-methylthioadenosine deaminase activity"/>
    <property type="evidence" value="ECO:0007669"/>
    <property type="project" value="UniProtKB-UniRule"/>
</dbReference>
<feature type="binding site" evidence="5">
    <location>
        <position position="190"/>
    </location>
    <ligand>
        <name>substrate</name>
    </ligand>
</feature>
<dbReference type="InterPro" id="IPR023512">
    <property type="entry name" value="Deaminase_MtaD/DadD"/>
</dbReference>
<keyword evidence="3 5" id="KW-0378">Hydrolase</keyword>
<evidence type="ECO:0000256" key="4">
    <source>
        <dbReference type="ARBA" id="ARBA00022833"/>
    </source>
</evidence>
<dbReference type="InterPro" id="IPR032466">
    <property type="entry name" value="Metal_Hydrolase"/>
</dbReference>
<dbReference type="GO" id="GO:0046872">
    <property type="term" value="F:metal ion binding"/>
    <property type="evidence" value="ECO:0007669"/>
    <property type="project" value="UniProtKB-KW"/>
</dbReference>
<dbReference type="GO" id="GO:0050270">
    <property type="term" value="F:S-adenosylhomocysteine deaminase activity"/>
    <property type="evidence" value="ECO:0007669"/>
    <property type="project" value="UniProtKB-UniRule"/>
</dbReference>
<dbReference type="PANTHER" id="PTHR43794:SF11">
    <property type="entry name" value="AMIDOHYDROLASE-RELATED DOMAIN-CONTAINING PROTEIN"/>
    <property type="match status" value="1"/>
</dbReference>
<keyword evidence="4 5" id="KW-0862">Zinc</keyword>
<dbReference type="Gene3D" id="2.30.40.10">
    <property type="entry name" value="Urease, subunit C, domain 1"/>
    <property type="match status" value="1"/>
</dbReference>
<feature type="binding site" evidence="5">
    <location>
        <position position="220"/>
    </location>
    <ligand>
        <name>substrate</name>
    </ligand>
</feature>
<feature type="binding site" evidence="5">
    <location>
        <position position="217"/>
    </location>
    <ligand>
        <name>Zn(2+)</name>
        <dbReference type="ChEBI" id="CHEBI:29105"/>
    </ligand>
</feature>
<gene>
    <name evidence="5" type="primary">mtaD</name>
    <name evidence="7" type="ORF">Thimo_1291</name>
</gene>
<proteinExistence type="inferred from homology"/>
<name>L0GTL0_9GAMM</name>
<comment type="function">
    <text evidence="5">Catalyzes the deamination of 5-methylthioadenosine and S-adenosyl-L-homocysteine into 5-methylthioinosine and S-inosyl-L-homocysteine, respectively. Is also able to deaminate adenosine.</text>
</comment>
<keyword evidence="2 5" id="KW-0479">Metal-binding</keyword>
<feature type="binding site" evidence="5">
    <location>
        <position position="305"/>
    </location>
    <ligand>
        <name>Zn(2+)</name>
        <dbReference type="ChEBI" id="CHEBI:29105"/>
    </ligand>
</feature>
<dbReference type="SUPFAM" id="SSF51556">
    <property type="entry name" value="Metallo-dependent hydrolases"/>
    <property type="match status" value="1"/>
</dbReference>
<sequence length="445" mass="47915">MHADLLLHPSWILPVDPTDSVLIEHSLAIADGRILALLPSAEAREQIEAERELDLPGHVLIPGLVNAHTHAPMTLMRGLADDLPLMTWLNEHIWPAERRWVDPDFVLAGTRLASLEMLRGGVTCFNDMYFFPAVTAQAVAEAGQRGVIGMIVLDFPSRFAESAEEYVARGLQLHDQYRDHPLIRIAFAPHSPYAVSDEPLARVRTLADELDVPIHVHLHETHDEVVQSLEAHGERPFARFDRLGLVGPGLVAIHMTQLEDGEIARLAETGANVVHCPESNLKLASGFCPVARLLEAGVNVAIGTDGAASNNDLNLLGEMRTAALLAKGVARSASAMPAAAALRMATLNGARAFGLDGEIGSLEPGKAADVVAVDLGDSHTQPIYNPVSQLVYAAGRHQVRQVWVAGRQLIRDGQPLTLDAAAVIAEARVWAERIAAGEGRVLGRG</sequence>
<evidence type="ECO:0000256" key="1">
    <source>
        <dbReference type="ARBA" id="ARBA00006745"/>
    </source>
</evidence>
<dbReference type="HAMAP" id="MF_01281">
    <property type="entry name" value="MTA_SAH_deamin"/>
    <property type="match status" value="1"/>
</dbReference>
<evidence type="ECO:0000313" key="7">
    <source>
        <dbReference type="EMBL" id="AGA90088.1"/>
    </source>
</evidence>
<dbReference type="EC" id="3.5.4.31" evidence="5"/>
<dbReference type="NCBIfam" id="NF006549">
    <property type="entry name" value="PRK09045.1"/>
    <property type="match status" value="1"/>
</dbReference>
<dbReference type="STRING" id="765912.Thimo_1291"/>
<evidence type="ECO:0000256" key="5">
    <source>
        <dbReference type="HAMAP-Rule" id="MF_01281"/>
    </source>
</evidence>
<protein>
    <recommendedName>
        <fullName evidence="5">5-methylthioadenosine/S-adenosylhomocysteine deaminase</fullName>
        <shortName evidence="5">MTA/SAH deaminase</shortName>
        <ecNumber evidence="5">3.5.4.28</ecNumber>
        <ecNumber evidence="5">3.5.4.31</ecNumber>
    </recommendedName>
</protein>
<keyword evidence="8" id="KW-1185">Reference proteome</keyword>
<dbReference type="eggNOG" id="COG0402">
    <property type="taxonomic scope" value="Bacteria"/>
</dbReference>
<comment type="cofactor">
    <cofactor evidence="5">
        <name>Zn(2+)</name>
        <dbReference type="ChEBI" id="CHEBI:29105"/>
    </cofactor>
    <text evidence="5">Binds 1 zinc ion per subunit.</text>
</comment>
<dbReference type="KEGG" id="tmb:Thimo_1291"/>
<comment type="catalytic activity">
    <reaction evidence="5">
        <text>S-adenosyl-L-homocysteine + H2O + H(+) = S-inosyl-L-homocysteine + NH4(+)</text>
        <dbReference type="Rhea" id="RHEA:20716"/>
        <dbReference type="ChEBI" id="CHEBI:15377"/>
        <dbReference type="ChEBI" id="CHEBI:15378"/>
        <dbReference type="ChEBI" id="CHEBI:28938"/>
        <dbReference type="ChEBI" id="CHEBI:57856"/>
        <dbReference type="ChEBI" id="CHEBI:57985"/>
        <dbReference type="EC" id="3.5.4.28"/>
    </reaction>
</comment>
<dbReference type="InterPro" id="IPR050287">
    <property type="entry name" value="MTA/SAH_deaminase"/>
</dbReference>
<dbReference type="CDD" id="cd01298">
    <property type="entry name" value="ATZ_TRZ_like"/>
    <property type="match status" value="1"/>
</dbReference>
<comment type="catalytic activity">
    <reaction evidence="5">
        <text>S-methyl-5'-thioadenosine + H2O + H(+) = S-methyl-5'-thioinosine + NH4(+)</text>
        <dbReference type="Rhea" id="RHEA:25025"/>
        <dbReference type="ChEBI" id="CHEBI:15377"/>
        <dbReference type="ChEBI" id="CHEBI:15378"/>
        <dbReference type="ChEBI" id="CHEBI:17509"/>
        <dbReference type="ChEBI" id="CHEBI:28938"/>
        <dbReference type="ChEBI" id="CHEBI:48595"/>
        <dbReference type="EC" id="3.5.4.31"/>
    </reaction>
</comment>
<dbReference type="Gene3D" id="3.20.20.140">
    <property type="entry name" value="Metal-dependent hydrolases"/>
    <property type="match status" value="1"/>
</dbReference>